<accession>A0ACB8R652</accession>
<dbReference type="Proteomes" id="UP000814033">
    <property type="component" value="Unassembled WGS sequence"/>
</dbReference>
<dbReference type="EMBL" id="MU276363">
    <property type="protein sequence ID" value="KAI0039061.1"/>
    <property type="molecule type" value="Genomic_DNA"/>
</dbReference>
<reference evidence="1" key="2">
    <citation type="journal article" date="2022" name="New Phytol.">
        <title>Evolutionary transition to the ectomycorrhizal habit in the genomes of a hyperdiverse lineage of mushroom-forming fungi.</title>
        <authorList>
            <person name="Looney B."/>
            <person name="Miyauchi S."/>
            <person name="Morin E."/>
            <person name="Drula E."/>
            <person name="Courty P.E."/>
            <person name="Kohler A."/>
            <person name="Kuo A."/>
            <person name="LaButti K."/>
            <person name="Pangilinan J."/>
            <person name="Lipzen A."/>
            <person name="Riley R."/>
            <person name="Andreopoulos W."/>
            <person name="He G."/>
            <person name="Johnson J."/>
            <person name="Nolan M."/>
            <person name="Tritt A."/>
            <person name="Barry K.W."/>
            <person name="Grigoriev I.V."/>
            <person name="Nagy L.G."/>
            <person name="Hibbett D."/>
            <person name="Henrissat B."/>
            <person name="Matheny P.B."/>
            <person name="Labbe J."/>
            <person name="Martin F.M."/>
        </authorList>
    </citation>
    <scope>NUCLEOTIDE SEQUENCE</scope>
    <source>
        <strain evidence="1">FP105234-sp</strain>
    </source>
</reference>
<feature type="non-terminal residue" evidence="1">
    <location>
        <position position="1"/>
    </location>
</feature>
<evidence type="ECO:0000313" key="2">
    <source>
        <dbReference type="Proteomes" id="UP000814033"/>
    </source>
</evidence>
<reference evidence="1" key="1">
    <citation type="submission" date="2021-02" db="EMBL/GenBank/DDBJ databases">
        <authorList>
            <consortium name="DOE Joint Genome Institute"/>
            <person name="Ahrendt S."/>
            <person name="Looney B.P."/>
            <person name="Miyauchi S."/>
            <person name="Morin E."/>
            <person name="Drula E."/>
            <person name="Courty P.E."/>
            <person name="Chicoki N."/>
            <person name="Fauchery L."/>
            <person name="Kohler A."/>
            <person name="Kuo A."/>
            <person name="Labutti K."/>
            <person name="Pangilinan J."/>
            <person name="Lipzen A."/>
            <person name="Riley R."/>
            <person name="Andreopoulos W."/>
            <person name="He G."/>
            <person name="Johnson J."/>
            <person name="Barry K.W."/>
            <person name="Grigoriev I.V."/>
            <person name="Nagy L."/>
            <person name="Hibbett D."/>
            <person name="Henrissat B."/>
            <person name="Matheny P.B."/>
            <person name="Labbe J."/>
            <person name="Martin F."/>
        </authorList>
    </citation>
    <scope>NUCLEOTIDE SEQUENCE</scope>
    <source>
        <strain evidence="1">FP105234-sp</strain>
    </source>
</reference>
<evidence type="ECO:0000313" key="1">
    <source>
        <dbReference type="EMBL" id="KAI0039061.1"/>
    </source>
</evidence>
<proteinExistence type="predicted"/>
<sequence>DGVGEGVEEGLVSLEPNDDFAMGAPPSAPGAIETARTIRPTDANMNMRHVRGGTDITPRAVTVNLPFTDASARNPDSDEQDDTPVRPKERSNSDASSARHLQLHATNVQRPGEHRVDSERELGTVRERRIRRDGHWSDRLNVRK</sequence>
<keyword evidence="2" id="KW-1185">Reference proteome</keyword>
<organism evidence="1 2">
    <name type="scientific">Auriscalpium vulgare</name>
    <dbReference type="NCBI Taxonomy" id="40419"/>
    <lineage>
        <taxon>Eukaryota</taxon>
        <taxon>Fungi</taxon>
        <taxon>Dikarya</taxon>
        <taxon>Basidiomycota</taxon>
        <taxon>Agaricomycotina</taxon>
        <taxon>Agaricomycetes</taxon>
        <taxon>Russulales</taxon>
        <taxon>Auriscalpiaceae</taxon>
        <taxon>Auriscalpium</taxon>
    </lineage>
</organism>
<name>A0ACB8R652_9AGAM</name>
<gene>
    <name evidence="1" type="ORF">FA95DRAFT_1612885</name>
</gene>
<comment type="caution">
    <text evidence="1">The sequence shown here is derived from an EMBL/GenBank/DDBJ whole genome shotgun (WGS) entry which is preliminary data.</text>
</comment>
<protein>
    <submittedName>
        <fullName evidence="1">Uncharacterized protein</fullName>
    </submittedName>
</protein>